<dbReference type="PANTHER" id="PTHR45875:SF1">
    <property type="entry name" value="METHYLTRANSFERASE N6AMT1"/>
    <property type="match status" value="1"/>
</dbReference>
<dbReference type="GO" id="GO:0035657">
    <property type="term" value="C:eRF1 methyltransferase complex"/>
    <property type="evidence" value="ECO:0007669"/>
    <property type="project" value="TreeGrafter"/>
</dbReference>
<evidence type="ECO:0000259" key="5">
    <source>
        <dbReference type="Pfam" id="PF05175"/>
    </source>
</evidence>
<dbReference type="AlphaFoldDB" id="A0A650CM85"/>
<keyword evidence="4" id="KW-0949">S-adenosyl-L-methionine</keyword>
<dbReference type="Pfam" id="PF05175">
    <property type="entry name" value="MTS"/>
    <property type="match status" value="1"/>
</dbReference>
<evidence type="ECO:0000313" key="7">
    <source>
        <dbReference type="Proteomes" id="UP000423396"/>
    </source>
</evidence>
<accession>A0A650CM85</accession>
<protein>
    <submittedName>
        <fullName evidence="6">Methyltransferase</fullName>
    </submittedName>
</protein>
<dbReference type="CDD" id="cd02440">
    <property type="entry name" value="AdoMet_MTases"/>
    <property type="match status" value="1"/>
</dbReference>
<evidence type="ECO:0000256" key="1">
    <source>
        <dbReference type="ARBA" id="ARBA00006149"/>
    </source>
</evidence>
<dbReference type="SUPFAM" id="SSF53335">
    <property type="entry name" value="S-adenosyl-L-methionine-dependent methyltransferases"/>
    <property type="match status" value="1"/>
</dbReference>
<evidence type="ECO:0000256" key="4">
    <source>
        <dbReference type="ARBA" id="ARBA00022691"/>
    </source>
</evidence>
<dbReference type="InterPro" id="IPR052190">
    <property type="entry name" value="Euk-Arch_PrmC-MTase"/>
</dbReference>
<dbReference type="Gene3D" id="3.40.50.150">
    <property type="entry name" value="Vaccinia Virus protein VP39"/>
    <property type="match status" value="1"/>
</dbReference>
<dbReference type="PROSITE" id="PS00092">
    <property type="entry name" value="N6_MTASE"/>
    <property type="match status" value="1"/>
</dbReference>
<dbReference type="GeneID" id="42797826"/>
<keyword evidence="2 6" id="KW-0489">Methyltransferase</keyword>
<dbReference type="InterPro" id="IPR004557">
    <property type="entry name" value="PrmC-related"/>
</dbReference>
<dbReference type="GO" id="GO:0032259">
    <property type="term" value="P:methylation"/>
    <property type="evidence" value="ECO:0007669"/>
    <property type="project" value="UniProtKB-KW"/>
</dbReference>
<name>A0A650CM85_9CREN</name>
<keyword evidence="3 6" id="KW-0808">Transferase</keyword>
<dbReference type="InterPro" id="IPR002052">
    <property type="entry name" value="DNA_methylase_N6_adenine_CS"/>
</dbReference>
<dbReference type="RefSeq" id="WP_156005123.1">
    <property type="nucleotide sequence ID" value="NZ_CP045483.1"/>
</dbReference>
<reference evidence="6 7" key="1">
    <citation type="submission" date="2019-10" db="EMBL/GenBank/DDBJ databases">
        <title>Genome Sequences from Six Type Strain Members of the Archaeal Family Sulfolobaceae: Acidianus ambivalens, Acidianus infernus, Metallosphaera prunae, Stygiolobus azoricus, Sulfolobus metallicus, and Sulfurisphaera ohwakuensis.</title>
        <authorList>
            <person name="Counts J.A."/>
            <person name="Kelly R.M."/>
        </authorList>
    </citation>
    <scope>NUCLEOTIDE SEQUENCE [LARGE SCALE GENOMIC DNA]</scope>
    <source>
        <strain evidence="6 7">FC6</strain>
    </source>
</reference>
<dbReference type="InterPro" id="IPR029063">
    <property type="entry name" value="SAM-dependent_MTases_sf"/>
</dbReference>
<dbReference type="Proteomes" id="UP000423396">
    <property type="component" value="Chromosome"/>
</dbReference>
<dbReference type="GO" id="GO:0003676">
    <property type="term" value="F:nucleic acid binding"/>
    <property type="evidence" value="ECO:0007669"/>
    <property type="project" value="InterPro"/>
</dbReference>
<dbReference type="InterPro" id="IPR007848">
    <property type="entry name" value="Small_mtfrase_dom"/>
</dbReference>
<dbReference type="EMBL" id="CP045483">
    <property type="protein sequence ID" value="QGR18893.1"/>
    <property type="molecule type" value="Genomic_DNA"/>
</dbReference>
<dbReference type="GO" id="GO:0008757">
    <property type="term" value="F:S-adenosylmethionine-dependent methyltransferase activity"/>
    <property type="evidence" value="ECO:0007669"/>
    <property type="project" value="TreeGrafter"/>
</dbReference>
<sequence>MASNRVIEFSRYRICINEHVYEPAEDTKILLDLLKINQGDKVLDMGSGSGILGYYAIRKGAKVTFIDINPYATEATLCTLKLNNVNPEKFDIINCDLLSCLRNDVIYDVAIFNPPYLPFEEYNSWIGYSWSGGKNGIEVIMRFFNNIRAKRIYIVVSSLSDFDKLFIEVKRMNYKITDKREITIGYETIMGLELVADDTTHSRGT</sequence>
<feature type="domain" description="Methyltransferase small" evidence="5">
    <location>
        <begin position="27"/>
        <end position="116"/>
    </location>
</feature>
<dbReference type="KEGG" id="sazo:D1868_02090"/>
<dbReference type="OrthoDB" id="27149at2157"/>
<dbReference type="NCBIfam" id="TIGR00537">
    <property type="entry name" value="hemK_rel_arch"/>
    <property type="match status" value="1"/>
</dbReference>
<evidence type="ECO:0000256" key="3">
    <source>
        <dbReference type="ARBA" id="ARBA00022679"/>
    </source>
</evidence>
<proteinExistence type="inferred from homology"/>
<dbReference type="GO" id="GO:0008276">
    <property type="term" value="F:protein methyltransferase activity"/>
    <property type="evidence" value="ECO:0007669"/>
    <property type="project" value="TreeGrafter"/>
</dbReference>
<dbReference type="NCBIfam" id="NF011528">
    <property type="entry name" value="PRK14968.1-2"/>
    <property type="match status" value="1"/>
</dbReference>
<evidence type="ECO:0000256" key="2">
    <source>
        <dbReference type="ARBA" id="ARBA00022603"/>
    </source>
</evidence>
<dbReference type="PANTHER" id="PTHR45875">
    <property type="entry name" value="METHYLTRANSFERASE N6AMT1"/>
    <property type="match status" value="1"/>
</dbReference>
<evidence type="ECO:0000313" key="6">
    <source>
        <dbReference type="EMBL" id="QGR18893.1"/>
    </source>
</evidence>
<comment type="similarity">
    <text evidence="1">Belongs to the eukaryotic/archaeal PrmC-related family.</text>
</comment>
<keyword evidence="7" id="KW-1185">Reference proteome</keyword>
<organism evidence="6 7">
    <name type="scientific">Stygiolobus azoricus</name>
    <dbReference type="NCBI Taxonomy" id="41675"/>
    <lineage>
        <taxon>Archaea</taxon>
        <taxon>Thermoproteota</taxon>
        <taxon>Thermoprotei</taxon>
        <taxon>Sulfolobales</taxon>
        <taxon>Sulfolobaceae</taxon>
        <taxon>Stygiolobus</taxon>
    </lineage>
</organism>
<gene>
    <name evidence="6" type="ORF">D1868_02090</name>
</gene>